<dbReference type="Proteomes" id="UP001523528">
    <property type="component" value="Unassembled WGS sequence"/>
</dbReference>
<gene>
    <name evidence="1" type="ORF">NKW50_14865</name>
</gene>
<feature type="non-terminal residue" evidence="1">
    <location>
        <position position="1"/>
    </location>
</feature>
<evidence type="ECO:0000313" key="2">
    <source>
        <dbReference type="Proteomes" id="UP001523528"/>
    </source>
</evidence>
<reference evidence="1 2" key="1">
    <citation type="submission" date="2022-06" db="EMBL/GenBank/DDBJ databases">
        <title>Acetobacer genomes from food samples.</title>
        <authorList>
            <person name="Sombolestani A."/>
        </authorList>
    </citation>
    <scope>NUCLEOTIDE SEQUENCE [LARGE SCALE GENOMIC DNA]</scope>
    <source>
        <strain evidence="1 2">R-83285</strain>
    </source>
</reference>
<accession>A0ABT1F3T3</accession>
<protein>
    <submittedName>
        <fullName evidence="1">Uncharacterized protein</fullName>
    </submittedName>
</protein>
<evidence type="ECO:0000313" key="1">
    <source>
        <dbReference type="EMBL" id="MCP1259864.1"/>
    </source>
</evidence>
<organism evidence="1 2">
    <name type="scientific">Acetobacter lambici</name>
    <dbReference type="NCBI Taxonomy" id="1332824"/>
    <lineage>
        <taxon>Bacteria</taxon>
        <taxon>Pseudomonadati</taxon>
        <taxon>Pseudomonadota</taxon>
        <taxon>Alphaproteobacteria</taxon>
        <taxon>Acetobacterales</taxon>
        <taxon>Acetobacteraceae</taxon>
        <taxon>Acetobacter</taxon>
    </lineage>
</organism>
<keyword evidence="2" id="KW-1185">Reference proteome</keyword>
<name>A0ABT1F3T3_9PROT</name>
<proteinExistence type="predicted"/>
<sequence length="70" mass="8007">GCFIFHTPINIGVMESHREAQNQRVFRTLHLLAAKQKPDILNDIFSDCMVSRKPRGIRQQAGPMGLIEFQ</sequence>
<comment type="caution">
    <text evidence="1">The sequence shown here is derived from an EMBL/GenBank/DDBJ whole genome shotgun (WGS) entry which is preliminary data.</text>
</comment>
<dbReference type="EMBL" id="JAMYZZ010000058">
    <property type="protein sequence ID" value="MCP1259864.1"/>
    <property type="molecule type" value="Genomic_DNA"/>
</dbReference>